<dbReference type="PANTHER" id="PTHR10894:SF1">
    <property type="entry name" value="NUCLEOLAR PROTEIN 58"/>
    <property type="match status" value="1"/>
</dbReference>
<dbReference type="InterPro" id="IPR002687">
    <property type="entry name" value="Nop_dom"/>
</dbReference>
<dbReference type="InterPro" id="IPR012976">
    <property type="entry name" value="NOSIC"/>
</dbReference>
<keyword evidence="5" id="KW-0539">Nucleus</keyword>
<protein>
    <recommendedName>
        <fullName evidence="3">Nucleolar protein 58</fullName>
    </recommendedName>
    <alternativeName>
        <fullName evidence="8">Nucleolar protein 5</fullName>
    </alternativeName>
</protein>
<dbReference type="SMART" id="SM00931">
    <property type="entry name" value="NOSIC"/>
    <property type="match status" value="1"/>
</dbReference>
<keyword evidence="4" id="KW-0690">Ribosome biogenesis</keyword>
<dbReference type="PROSITE" id="PS51358">
    <property type="entry name" value="NOP"/>
    <property type="match status" value="1"/>
</dbReference>
<feature type="region of interest" description="Disordered" evidence="9">
    <location>
        <begin position="425"/>
        <end position="522"/>
    </location>
</feature>
<evidence type="ECO:0000256" key="8">
    <source>
        <dbReference type="ARBA" id="ARBA00082313"/>
    </source>
</evidence>
<feature type="compositionally biased region" description="Acidic residues" evidence="9">
    <location>
        <begin position="468"/>
        <end position="479"/>
    </location>
</feature>
<proteinExistence type="inferred from homology"/>
<evidence type="ECO:0000256" key="2">
    <source>
        <dbReference type="ARBA" id="ARBA00009211"/>
    </source>
</evidence>
<dbReference type="GO" id="GO:0030515">
    <property type="term" value="F:snoRNA binding"/>
    <property type="evidence" value="ECO:0007669"/>
    <property type="project" value="InterPro"/>
</dbReference>
<dbReference type="SUPFAM" id="SSF89124">
    <property type="entry name" value="Nop domain"/>
    <property type="match status" value="1"/>
</dbReference>
<evidence type="ECO:0000256" key="6">
    <source>
        <dbReference type="ARBA" id="ARBA00060303"/>
    </source>
</evidence>
<dbReference type="Ensembl" id="ENSAZOT00000012942.1">
    <property type="protein sequence ID" value="ENSAZOP00000012111.1"/>
    <property type="gene ID" value="ENSAZOG00000007732.1"/>
</dbReference>
<dbReference type="GO" id="GO:0031428">
    <property type="term" value="C:box C/D methylation guide snoRNP complex"/>
    <property type="evidence" value="ECO:0007669"/>
    <property type="project" value="InterPro"/>
</dbReference>
<evidence type="ECO:0000256" key="9">
    <source>
        <dbReference type="SAM" id="MobiDB-lite"/>
    </source>
</evidence>
<evidence type="ECO:0000256" key="1">
    <source>
        <dbReference type="ARBA" id="ARBA00004604"/>
    </source>
</evidence>
<dbReference type="InterPro" id="IPR036070">
    <property type="entry name" value="Nop_dom_sf"/>
</dbReference>
<accession>A0A8B9UN65</accession>
<dbReference type="InterPro" id="IPR045056">
    <property type="entry name" value="Nop56/Nop58"/>
</dbReference>
<dbReference type="Pfam" id="PF08156">
    <property type="entry name" value="NOP5NT"/>
    <property type="match status" value="1"/>
</dbReference>
<sequence length="542" mass="60702">MLVLFETAAGYAIFKVLNEKKLQEVDSLWKEFETPEKANKIVKLKHFEKFQDTTEALAASTALVEGKLSKNLKKILKKIVAKDAHEQLAVADAKLGGVIKDKLNLSCIHSPMVTELMRGIRSQIEGLITGLPSREMAAMCLGLAHSLSRYKLKFSPDKVDTMIVQAISLLDDLDKELNNYIMRCREWYGWHFPELGKIITDNLTYCKCVRKVGDRRNFASSDVSDILPEEIEEDVKAAAEISMGTEVSEEDINNIIHLCDQVIEISEYRTQLYDYLKNRMMAIAPNLTVMVGELVGARLIAHAGSLLNLAKHPASTVQILGAEKALFRALKTKRDTPKFGLIYHASLVGQTTAKNKGKISRMLAAKTALTIRYDALGEDTSAEMGAENRLKVETRLRHLEERGIRRISGTGKALARTDKYQNKSEVKVYDPSGDSTLPAVSKRKKIQEVEEQEEGVAVKAKKFKAEMKEEEEEADVDEGEPVKKKKKKKEKKKQADEEESQTEEPPTSPTVEVRQNSTVASPFLGMNSLQSTWSEGKIFLPM</sequence>
<dbReference type="GO" id="GO:0042254">
    <property type="term" value="P:ribosome biogenesis"/>
    <property type="evidence" value="ECO:0007669"/>
    <property type="project" value="UniProtKB-KW"/>
</dbReference>
<evidence type="ECO:0000256" key="3">
    <source>
        <dbReference type="ARBA" id="ARBA00020379"/>
    </source>
</evidence>
<dbReference type="Pfam" id="PF01798">
    <property type="entry name" value="Nop"/>
    <property type="match status" value="1"/>
</dbReference>
<evidence type="ECO:0000259" key="10">
    <source>
        <dbReference type="PROSITE" id="PS51358"/>
    </source>
</evidence>
<dbReference type="PANTHER" id="PTHR10894">
    <property type="entry name" value="NUCLEOLAR PROTEIN 5 NUCLEOLAR PROTEIN NOP5 NOP58"/>
    <property type="match status" value="1"/>
</dbReference>
<dbReference type="Gene3D" id="1.10.246.90">
    <property type="entry name" value="Nop domain"/>
    <property type="match status" value="1"/>
</dbReference>
<evidence type="ECO:0000256" key="4">
    <source>
        <dbReference type="ARBA" id="ARBA00022517"/>
    </source>
</evidence>
<comment type="subunit">
    <text evidence="7">Core component of box C/D small nucleolar ribonucleoprotein (snoRNP) particles; the core proteins SNU13, NOP56, NOP58 and FBL or FBLL1 assemble stepwise onto the snoRNA. Interacts with NOLC1/Nopp140. Interacts with NOPCHAP1, NUFIP1, RUVBL1 and RUVBL2; NOPCHAP1 bridges the association of NOP58 with RUVBL1:RUVBL2 and NUFIP1. Interacts with PIH1D1. Part of the small subunit (SSU) processome, composed of more than 70 proteins and the RNA chaperone small nucleolar RNA (snoRNA) U3.</text>
</comment>
<name>A0A8B9UN65_9AVES</name>
<dbReference type="AlphaFoldDB" id="A0A8B9UN65"/>
<evidence type="ECO:0000256" key="7">
    <source>
        <dbReference type="ARBA" id="ARBA00063404"/>
    </source>
</evidence>
<comment type="subcellular location">
    <subcellularLocation>
        <location evidence="1">Nucleus</location>
        <location evidence="1">Nucleolus</location>
    </subcellularLocation>
</comment>
<keyword evidence="12" id="KW-1185">Reference proteome</keyword>
<dbReference type="GO" id="GO:0032040">
    <property type="term" value="C:small-subunit processome"/>
    <property type="evidence" value="ECO:0007669"/>
    <property type="project" value="InterPro"/>
</dbReference>
<dbReference type="Gene3D" id="1.10.287.4070">
    <property type="match status" value="1"/>
</dbReference>
<reference evidence="11" key="2">
    <citation type="submission" date="2025-09" db="UniProtKB">
        <authorList>
            <consortium name="Ensembl"/>
        </authorList>
    </citation>
    <scope>IDENTIFICATION</scope>
</reference>
<feature type="domain" description="Nop" evidence="10">
    <location>
        <begin position="283"/>
        <end position="401"/>
    </location>
</feature>
<comment type="similarity">
    <text evidence="2">Belongs to the NOP5/NOP56 family.</text>
</comment>
<dbReference type="InterPro" id="IPR042239">
    <property type="entry name" value="Nop_C"/>
</dbReference>
<comment type="function">
    <text evidence="6">Required for the biogenesis of box C/D snoRNAs such as U3, U8 and U14 snoRNAs. Part of the small subunit (SSU) processome, first precursor of the small eukaryotic ribosomal subunit. During the assembly of the SSU processome in the nucleolus, many ribosome biogenesis factors, an RNA chaperone and ribosomal proteins associate with the nascent pre-rRNA and work in concert to generate RNA folding, modifications, rearrangements and cleavage as well as targeted degradation of pre-ribosomal RNA by the RNA exosome. Core component of box C/D small nucleolar ribonucleoprotein (snoRNP) complexes that function in methylation of multiple sites on ribosomal RNAs (rRNAs) and messenger RNAs (mRNAs).</text>
</comment>
<feature type="compositionally biased region" description="Basic residues" evidence="9">
    <location>
        <begin position="483"/>
        <end position="492"/>
    </location>
</feature>
<evidence type="ECO:0000256" key="5">
    <source>
        <dbReference type="ARBA" id="ARBA00023242"/>
    </source>
</evidence>
<organism evidence="11 12">
    <name type="scientific">Anas zonorhyncha</name>
    <name type="common">Eastern spot-billed duck</name>
    <dbReference type="NCBI Taxonomy" id="75864"/>
    <lineage>
        <taxon>Eukaryota</taxon>
        <taxon>Metazoa</taxon>
        <taxon>Chordata</taxon>
        <taxon>Craniata</taxon>
        <taxon>Vertebrata</taxon>
        <taxon>Euteleostomi</taxon>
        <taxon>Archelosauria</taxon>
        <taxon>Archosauria</taxon>
        <taxon>Dinosauria</taxon>
        <taxon>Saurischia</taxon>
        <taxon>Theropoda</taxon>
        <taxon>Coelurosauria</taxon>
        <taxon>Aves</taxon>
        <taxon>Neognathae</taxon>
        <taxon>Galloanserae</taxon>
        <taxon>Anseriformes</taxon>
        <taxon>Anatidae</taxon>
        <taxon>Anatinae</taxon>
        <taxon>Anas</taxon>
    </lineage>
</organism>
<dbReference type="FunFam" id="1.10.246.90:FF:000004">
    <property type="entry name" value="Nucleolar protein 58"/>
    <property type="match status" value="1"/>
</dbReference>
<dbReference type="InterPro" id="IPR012974">
    <property type="entry name" value="NOP58/56_N"/>
</dbReference>
<dbReference type="FunFam" id="1.10.287.4070:FF:000001">
    <property type="entry name" value="Probable Nucleolar protein 58"/>
    <property type="match status" value="1"/>
</dbReference>
<reference evidence="11" key="1">
    <citation type="submission" date="2025-08" db="UniProtKB">
        <authorList>
            <consortium name="Ensembl"/>
        </authorList>
    </citation>
    <scope>IDENTIFICATION</scope>
</reference>
<evidence type="ECO:0000313" key="11">
    <source>
        <dbReference type="Ensembl" id="ENSAZOP00000012111.1"/>
    </source>
</evidence>
<dbReference type="Proteomes" id="UP000694549">
    <property type="component" value="Unplaced"/>
</dbReference>
<feature type="compositionally biased region" description="Low complexity" evidence="9">
    <location>
        <begin position="503"/>
        <end position="513"/>
    </location>
</feature>
<evidence type="ECO:0000313" key="12">
    <source>
        <dbReference type="Proteomes" id="UP000694549"/>
    </source>
</evidence>